<reference evidence="1" key="1">
    <citation type="submission" date="2018-05" db="EMBL/GenBank/DDBJ databases">
        <authorList>
            <person name="Lanie J.A."/>
            <person name="Ng W.-L."/>
            <person name="Kazmierczak K.M."/>
            <person name="Andrzejewski T.M."/>
            <person name="Davidsen T.M."/>
            <person name="Wayne K.J."/>
            <person name="Tettelin H."/>
            <person name="Glass J.I."/>
            <person name="Rusch D."/>
            <person name="Podicherti R."/>
            <person name="Tsui H.-C.T."/>
            <person name="Winkler M.E."/>
        </authorList>
    </citation>
    <scope>NUCLEOTIDE SEQUENCE</scope>
</reference>
<dbReference type="InterPro" id="IPR015946">
    <property type="entry name" value="KH_dom-like_a/b"/>
</dbReference>
<dbReference type="AlphaFoldDB" id="A0A382MIJ9"/>
<dbReference type="Pfam" id="PF02566">
    <property type="entry name" value="OsmC"/>
    <property type="match status" value="1"/>
</dbReference>
<organism evidence="1">
    <name type="scientific">marine metagenome</name>
    <dbReference type="NCBI Taxonomy" id="408172"/>
    <lineage>
        <taxon>unclassified sequences</taxon>
        <taxon>metagenomes</taxon>
        <taxon>ecological metagenomes</taxon>
    </lineage>
</organism>
<dbReference type="EMBL" id="UINC01093981">
    <property type="protein sequence ID" value="SVC48833.1"/>
    <property type="molecule type" value="Genomic_DNA"/>
</dbReference>
<dbReference type="InterPro" id="IPR003718">
    <property type="entry name" value="OsmC/Ohr_fam"/>
</dbReference>
<proteinExistence type="predicted"/>
<dbReference type="Gene3D" id="3.30.300.20">
    <property type="match status" value="1"/>
</dbReference>
<evidence type="ECO:0008006" key="2">
    <source>
        <dbReference type="Google" id="ProtNLM"/>
    </source>
</evidence>
<protein>
    <recommendedName>
        <fullName evidence="2">OsmC family protein</fullName>
    </recommendedName>
</protein>
<gene>
    <name evidence="1" type="ORF">METZ01_LOCUS301687</name>
</gene>
<dbReference type="SUPFAM" id="SSF82784">
    <property type="entry name" value="OsmC-like"/>
    <property type="match status" value="1"/>
</dbReference>
<sequence length="109" mass="11484">MDRPEEKCGNNLGPMGGEAMLASLGGCFMSNLRAAIAAREDAAVDEIELKITATLAEHPQRFSAIHMRITADADATKLQKLVTIAERSCIAANTLRGAVELSVSVGRSG</sequence>
<name>A0A382MIJ9_9ZZZZ</name>
<evidence type="ECO:0000313" key="1">
    <source>
        <dbReference type="EMBL" id="SVC48833.1"/>
    </source>
</evidence>
<dbReference type="InterPro" id="IPR036102">
    <property type="entry name" value="OsmC/Ohrsf"/>
</dbReference>
<accession>A0A382MIJ9</accession>